<sequence>MEMKKIACAVIIAAASMSTILAAESPIESPAGAPIAAASDSIAAFPAIGTMVGASLLSFFAYYMH</sequence>
<proteinExistence type="predicted"/>
<accession>A0ACC0CB50</accession>
<dbReference type="Proteomes" id="UP001060085">
    <property type="component" value="Linkage Group LG01"/>
</dbReference>
<evidence type="ECO:0000313" key="1">
    <source>
        <dbReference type="EMBL" id="KAI5682177.1"/>
    </source>
</evidence>
<comment type="caution">
    <text evidence="1">The sequence shown here is derived from an EMBL/GenBank/DDBJ whole genome shotgun (WGS) entry which is preliminary data.</text>
</comment>
<dbReference type="EMBL" id="CM044701">
    <property type="protein sequence ID" value="KAI5682177.1"/>
    <property type="molecule type" value="Genomic_DNA"/>
</dbReference>
<gene>
    <name evidence="1" type="ORF">M9H77_03405</name>
</gene>
<evidence type="ECO:0000313" key="2">
    <source>
        <dbReference type="Proteomes" id="UP001060085"/>
    </source>
</evidence>
<keyword evidence="2" id="KW-1185">Reference proteome</keyword>
<name>A0ACC0CB50_CATRO</name>
<protein>
    <submittedName>
        <fullName evidence="1">Uncharacterized protein</fullName>
    </submittedName>
</protein>
<organism evidence="1 2">
    <name type="scientific">Catharanthus roseus</name>
    <name type="common">Madagascar periwinkle</name>
    <name type="synonym">Vinca rosea</name>
    <dbReference type="NCBI Taxonomy" id="4058"/>
    <lineage>
        <taxon>Eukaryota</taxon>
        <taxon>Viridiplantae</taxon>
        <taxon>Streptophyta</taxon>
        <taxon>Embryophyta</taxon>
        <taxon>Tracheophyta</taxon>
        <taxon>Spermatophyta</taxon>
        <taxon>Magnoliopsida</taxon>
        <taxon>eudicotyledons</taxon>
        <taxon>Gunneridae</taxon>
        <taxon>Pentapetalae</taxon>
        <taxon>asterids</taxon>
        <taxon>lamiids</taxon>
        <taxon>Gentianales</taxon>
        <taxon>Apocynaceae</taxon>
        <taxon>Rauvolfioideae</taxon>
        <taxon>Vinceae</taxon>
        <taxon>Catharanthinae</taxon>
        <taxon>Catharanthus</taxon>
    </lineage>
</organism>
<reference evidence="2" key="1">
    <citation type="journal article" date="2023" name="Nat. Plants">
        <title>Single-cell RNA sequencing provides a high-resolution roadmap for understanding the multicellular compartmentation of specialized metabolism.</title>
        <authorList>
            <person name="Sun S."/>
            <person name="Shen X."/>
            <person name="Li Y."/>
            <person name="Li Y."/>
            <person name="Wang S."/>
            <person name="Li R."/>
            <person name="Zhang H."/>
            <person name="Shen G."/>
            <person name="Guo B."/>
            <person name="Wei J."/>
            <person name="Xu J."/>
            <person name="St-Pierre B."/>
            <person name="Chen S."/>
            <person name="Sun C."/>
        </authorList>
    </citation>
    <scope>NUCLEOTIDE SEQUENCE [LARGE SCALE GENOMIC DNA]</scope>
</reference>